<keyword evidence="1" id="KW-1133">Transmembrane helix</keyword>
<feature type="transmembrane region" description="Helical" evidence="1">
    <location>
        <begin position="12"/>
        <end position="33"/>
    </location>
</feature>
<dbReference type="EMBL" id="FNBM01000005">
    <property type="protein sequence ID" value="SDF85578.1"/>
    <property type="molecule type" value="Genomic_DNA"/>
</dbReference>
<evidence type="ECO:0000259" key="2">
    <source>
        <dbReference type="Pfam" id="PF24604"/>
    </source>
</evidence>
<dbReference type="InterPro" id="IPR011990">
    <property type="entry name" value="TPR-like_helical_dom_sf"/>
</dbReference>
<accession>A0A1G7PH89</accession>
<dbReference type="RefSeq" id="WP_092368499.1">
    <property type="nucleotide sequence ID" value="NZ_FNBM01000005.1"/>
</dbReference>
<keyword evidence="1" id="KW-0472">Membrane</keyword>
<gene>
    <name evidence="3" type="ORF">SAMN05216381_2545</name>
</gene>
<dbReference type="Proteomes" id="UP000243378">
    <property type="component" value="Unassembled WGS sequence"/>
</dbReference>
<dbReference type="STRING" id="640205.SAMN05216381_2545"/>
<dbReference type="SMART" id="SM00028">
    <property type="entry name" value="TPR"/>
    <property type="match status" value="3"/>
</dbReference>
<dbReference type="InterPro" id="IPR057306">
    <property type="entry name" value="B-barrel_PelB_C"/>
</dbReference>
<evidence type="ECO:0000313" key="4">
    <source>
        <dbReference type="Proteomes" id="UP000243378"/>
    </source>
</evidence>
<dbReference type="Gene3D" id="1.25.40.10">
    <property type="entry name" value="Tetratricopeptide repeat domain"/>
    <property type="match status" value="2"/>
</dbReference>
<feature type="domain" description="PelB C-terminal" evidence="2">
    <location>
        <begin position="871"/>
        <end position="1199"/>
    </location>
</feature>
<dbReference type="Pfam" id="PF13429">
    <property type="entry name" value="TPR_15"/>
    <property type="match status" value="1"/>
</dbReference>
<organism evidence="3 4">
    <name type="scientific">Phytopseudomonas seleniipraecipitans</name>
    <dbReference type="NCBI Taxonomy" id="640205"/>
    <lineage>
        <taxon>Bacteria</taxon>
        <taxon>Pseudomonadati</taxon>
        <taxon>Pseudomonadota</taxon>
        <taxon>Gammaproteobacteria</taxon>
        <taxon>Pseudomonadales</taxon>
        <taxon>Pseudomonadaceae</taxon>
        <taxon>Phytopseudomonas</taxon>
    </lineage>
</organism>
<dbReference type="SUPFAM" id="SSF48452">
    <property type="entry name" value="TPR-like"/>
    <property type="match status" value="3"/>
</dbReference>
<dbReference type="InterPro" id="IPR019734">
    <property type="entry name" value="TPR_rpt"/>
</dbReference>
<keyword evidence="1" id="KW-0812">Transmembrane</keyword>
<protein>
    <submittedName>
        <fullName evidence="3">Tetratricopeptide repeat-containing protein</fullName>
    </submittedName>
</protein>
<sequence length="1202" mass="135264">MRNSSAVKPAQLLSRWTLLLVTLLTIALLVLTYKSEDVFLPDSGKKPDAVSISYAELLLEAHPENQELRLTLIEQLLELQDYPRALRHVRELDASNARSLPFYLAELDVLEALANPQGIDAELRTALVERLAGLNAHDLSDAQLVRLAKYALSLSAPSIAAPIYVELAGRDQEKRSEWLAEAAKWYMASGSAKRASELYLELMELTPDPQQRVEFLQRAFFSLLAAGQSGQAAELMAGHLQELRAVDSGMLKAGVQAALGGQRFDLAEQLVTRWRQWRPDDQDALEMEFQMRLAFGDTEHAWASGQALLNASPEDAALLEKMAKLAEWTGHPREALDYWIRLLAIDEDNTENRDHAWRLAAQLFDFDHAIPLLARLADKRRLSDEELNTIVYSHQSRGTPEQGESWLREYVRHYPDHSLAWQRLQQILENTQQFRKEAEIWAEMDSRFGLTNAQRLSWAEAYWQLFDVASAYAVLEAVDDPQAAGPEYWLLRGDLAWELERDDEALDAYEHLQAFDRPLSSTAEERLITLYSTRSPNKALKLLTASWQRSHDPQRLSSALYLAEQLQDWAALQALVEQAQATPGGERIAPLLSARALLATRAGDNAEAERLYKQGLKQFPSQGVFRQGLLWLYVELGRREELPALLQRWQRIAQQDSGLWLPFAAANQQLNRSGQALAWFRLYLDSNPRDWLVRAAYADALENAGYADKAMRLRNDLLKHAKPQPGAVVERYSMYLRLISSAQSPLKAGRQAVRWQDGSQPMLQVWFEQFMGQLDSNNQQAVKDQWLAWARKKGLQVSEYEQLQEALRNQNRGVLEKLLAGGGLDDAQHVETLTRLGRSGEALGLGLASLSDEQPAVVRQQLLRQTVELHERMPQGIQVGWQNRDFGGLDVKGSEIEVARHLGNDWYANLHLSQVRYDAQTLDDKVLGSERNARLTLQREVADGAYGLTLDSSWRDDKDRLGFGLSRTVQLSSRDEVQLALDWHREADTTGLMRALGMRDGLSIAGRHNLTARDQVIWSAAHNRYATRQGDALGSGQQVNVELNHTLQFEGPTWQLRSGLSYQRNSVNARLDESLLSSRFEADADGDEVITPLGGALRVQDGTPATLLQDRYGELYVGSSWRRGLPGALNRGKPQYTWLVDTLAGWQWQEKTFNYAINTGLGIEVLGNDELAFTVGYQSAPQSGDGEPGGTLGVTYSTRFGR</sequence>
<name>A0A1G7PH89_9GAMM</name>
<dbReference type="Pfam" id="PF24604">
    <property type="entry name" value="B-barrel_PelB_C"/>
    <property type="match status" value="1"/>
</dbReference>
<dbReference type="OrthoDB" id="8565469at2"/>
<evidence type="ECO:0000256" key="1">
    <source>
        <dbReference type="SAM" id="Phobius"/>
    </source>
</evidence>
<dbReference type="AlphaFoldDB" id="A0A1G7PH89"/>
<reference evidence="3 4" key="1">
    <citation type="submission" date="2016-10" db="EMBL/GenBank/DDBJ databases">
        <authorList>
            <person name="de Groot N.N."/>
        </authorList>
    </citation>
    <scope>NUCLEOTIDE SEQUENCE [LARGE SCALE GENOMIC DNA]</scope>
    <source>
        <strain evidence="3 4">LMG 25475</strain>
    </source>
</reference>
<evidence type="ECO:0000313" key="3">
    <source>
        <dbReference type="EMBL" id="SDF85578.1"/>
    </source>
</evidence>
<proteinExistence type="predicted"/>